<dbReference type="Proteomes" id="UP001141950">
    <property type="component" value="Unassembled WGS sequence"/>
</dbReference>
<dbReference type="InterPro" id="IPR036388">
    <property type="entry name" value="WH-like_DNA-bd_sf"/>
</dbReference>
<dbReference type="GO" id="GO:0003700">
    <property type="term" value="F:DNA-binding transcription factor activity"/>
    <property type="evidence" value="ECO:0007669"/>
    <property type="project" value="InterPro"/>
</dbReference>
<dbReference type="SMART" id="SM00347">
    <property type="entry name" value="HTH_MARR"/>
    <property type="match status" value="1"/>
</dbReference>
<evidence type="ECO:0000256" key="1">
    <source>
        <dbReference type="ARBA" id="ARBA00023125"/>
    </source>
</evidence>
<reference evidence="3" key="1">
    <citation type="submission" date="2022-08" db="EMBL/GenBank/DDBJ databases">
        <title>The genomic sequence of strain Paenibacillus sp. SCIV0701.</title>
        <authorList>
            <person name="Zhao H."/>
        </authorList>
    </citation>
    <scope>NUCLEOTIDE SEQUENCE</scope>
    <source>
        <strain evidence="3">SCIV0701</strain>
    </source>
</reference>
<dbReference type="PRINTS" id="PR00598">
    <property type="entry name" value="HTHMARR"/>
</dbReference>
<dbReference type="Pfam" id="PF01047">
    <property type="entry name" value="MarR"/>
    <property type="match status" value="1"/>
</dbReference>
<evidence type="ECO:0000259" key="2">
    <source>
        <dbReference type="PROSITE" id="PS50995"/>
    </source>
</evidence>
<evidence type="ECO:0000313" key="3">
    <source>
        <dbReference type="EMBL" id="MCR2804834.1"/>
    </source>
</evidence>
<dbReference type="PROSITE" id="PS50995">
    <property type="entry name" value="HTH_MARR_2"/>
    <property type="match status" value="1"/>
</dbReference>
<dbReference type="SUPFAM" id="SSF46785">
    <property type="entry name" value="Winged helix' DNA-binding domain"/>
    <property type="match status" value="1"/>
</dbReference>
<dbReference type="GO" id="GO:0003677">
    <property type="term" value="F:DNA binding"/>
    <property type="evidence" value="ECO:0007669"/>
    <property type="project" value="UniProtKB-KW"/>
</dbReference>
<dbReference type="InterPro" id="IPR036390">
    <property type="entry name" value="WH_DNA-bd_sf"/>
</dbReference>
<keyword evidence="4" id="KW-1185">Reference proteome</keyword>
<dbReference type="EMBL" id="JANIPJ010000008">
    <property type="protein sequence ID" value="MCR2804834.1"/>
    <property type="molecule type" value="Genomic_DNA"/>
</dbReference>
<keyword evidence="1" id="KW-0238">DNA-binding</keyword>
<proteinExistence type="predicted"/>
<comment type="caution">
    <text evidence="3">The sequence shown here is derived from an EMBL/GenBank/DDBJ whole genome shotgun (WGS) entry which is preliminary data.</text>
</comment>
<organism evidence="3 4">
    <name type="scientific">Paenibacillus soyae</name>
    <dbReference type="NCBI Taxonomy" id="2969249"/>
    <lineage>
        <taxon>Bacteria</taxon>
        <taxon>Bacillati</taxon>
        <taxon>Bacillota</taxon>
        <taxon>Bacilli</taxon>
        <taxon>Bacillales</taxon>
        <taxon>Paenibacillaceae</taxon>
        <taxon>Paenibacillus</taxon>
    </lineage>
</organism>
<dbReference type="PANTHER" id="PTHR33164">
    <property type="entry name" value="TRANSCRIPTIONAL REGULATOR, MARR FAMILY"/>
    <property type="match status" value="1"/>
</dbReference>
<dbReference type="AlphaFoldDB" id="A0A9X2MQ59"/>
<name>A0A9X2MQ59_9BACL</name>
<dbReference type="PANTHER" id="PTHR33164:SF67">
    <property type="entry name" value="TRANSCRIPTIONAL REGULATOR, MARR FAMILY"/>
    <property type="match status" value="1"/>
</dbReference>
<dbReference type="InterPro" id="IPR000835">
    <property type="entry name" value="HTH_MarR-typ"/>
</dbReference>
<feature type="domain" description="HTH marR-type" evidence="2">
    <location>
        <begin position="8"/>
        <end position="146"/>
    </location>
</feature>
<protein>
    <submittedName>
        <fullName evidence="3">MarR family transcriptional regulator</fullName>
    </submittedName>
</protein>
<dbReference type="Gene3D" id="1.10.10.10">
    <property type="entry name" value="Winged helix-like DNA-binding domain superfamily/Winged helix DNA-binding domain"/>
    <property type="match status" value="1"/>
</dbReference>
<sequence>MTSTNEDRLTLMKRLDESFREVRRLILAEWNRVNEHGLGMTHGKMLIVLAEKGPQKASSLAEALFITGGGVTGIADRLIELGYVTRERSEQDRRSVLLQLTNEGQAMVKTMMDLREKVMLKLFRGMSSEDMCKAIELFGVMSRNMECGGQGEA</sequence>
<dbReference type="GO" id="GO:0006950">
    <property type="term" value="P:response to stress"/>
    <property type="evidence" value="ECO:0007669"/>
    <property type="project" value="TreeGrafter"/>
</dbReference>
<evidence type="ECO:0000313" key="4">
    <source>
        <dbReference type="Proteomes" id="UP001141950"/>
    </source>
</evidence>
<gene>
    <name evidence="3" type="ORF">NQZ67_13180</name>
</gene>
<dbReference type="RefSeq" id="WP_257446224.1">
    <property type="nucleotide sequence ID" value="NZ_JANIPJ010000008.1"/>
</dbReference>
<accession>A0A9X2MQ59</accession>
<dbReference type="InterPro" id="IPR039422">
    <property type="entry name" value="MarR/SlyA-like"/>
</dbReference>